<dbReference type="Pfam" id="PF07963">
    <property type="entry name" value="N_methyl"/>
    <property type="match status" value="1"/>
</dbReference>
<evidence type="ECO:0000313" key="3">
    <source>
        <dbReference type="EMBL" id="GGI18054.1"/>
    </source>
</evidence>
<name>A0A8J3ASK4_9BURK</name>
<dbReference type="NCBIfam" id="TIGR02523">
    <property type="entry name" value="type_IV_pilV"/>
    <property type="match status" value="1"/>
</dbReference>
<dbReference type="RefSeq" id="WP_188380347.1">
    <property type="nucleotide sequence ID" value="NZ_BMDI01000001.1"/>
</dbReference>
<dbReference type="Pfam" id="PF22150">
    <property type="entry name" value="Tt1218-like"/>
    <property type="match status" value="1"/>
</dbReference>
<protein>
    <recommendedName>
        <fullName evidence="2">Type IV pilin Tt1218-like domain-containing protein</fullName>
    </recommendedName>
</protein>
<dbReference type="EMBL" id="BMDI01000001">
    <property type="protein sequence ID" value="GGI18054.1"/>
    <property type="molecule type" value="Genomic_DNA"/>
</dbReference>
<feature type="domain" description="Type IV pilin Tt1218-like" evidence="2">
    <location>
        <begin position="31"/>
        <end position="97"/>
    </location>
</feature>
<evidence type="ECO:0000256" key="1">
    <source>
        <dbReference type="SAM" id="Phobius"/>
    </source>
</evidence>
<keyword evidence="1" id="KW-0472">Membrane</keyword>
<dbReference type="PROSITE" id="PS00409">
    <property type="entry name" value="PROKAR_NTER_METHYL"/>
    <property type="match status" value="1"/>
</dbReference>
<comment type="caution">
    <text evidence="3">The sequence shown here is derived from an EMBL/GenBank/DDBJ whole genome shotgun (WGS) entry which is preliminary data.</text>
</comment>
<dbReference type="Proteomes" id="UP000642180">
    <property type="component" value="Unassembled WGS sequence"/>
</dbReference>
<keyword evidence="1" id="KW-1133">Transmembrane helix</keyword>
<gene>
    <name evidence="3" type="ORF">GCM10008066_12070</name>
</gene>
<keyword evidence="1" id="KW-0812">Transmembrane</keyword>
<dbReference type="InterPro" id="IPR012902">
    <property type="entry name" value="N_methyl_site"/>
</dbReference>
<sequence length="174" mass="19056">MITLSSKGFSLIEVLVSVFVLMLGVMTSMSLHLTALHSTQQSSMQTKAMHLAVELAESMRANLITISEQATTAQNNEDCERVTTPCVEQRLSSDEMSHWLQRVSLELPEGQARICQDAAPWDAGSGQLSWECAPAESTTQGPWVIKIGWHDKMDKHASAHATPKLALTVQPSQP</sequence>
<proteinExistence type="predicted"/>
<dbReference type="InterPro" id="IPR013362">
    <property type="entry name" value="Pilus_4_PilV"/>
</dbReference>
<keyword evidence="4" id="KW-1185">Reference proteome</keyword>
<dbReference type="InterPro" id="IPR054402">
    <property type="entry name" value="Tt1218-like_dom"/>
</dbReference>
<evidence type="ECO:0000313" key="4">
    <source>
        <dbReference type="Proteomes" id="UP000642180"/>
    </source>
</evidence>
<feature type="transmembrane region" description="Helical" evidence="1">
    <location>
        <begin position="12"/>
        <end position="33"/>
    </location>
</feature>
<evidence type="ECO:0000259" key="2">
    <source>
        <dbReference type="Pfam" id="PF22150"/>
    </source>
</evidence>
<accession>A0A8J3ASK4</accession>
<dbReference type="AlphaFoldDB" id="A0A8J3ASK4"/>
<reference evidence="4" key="1">
    <citation type="journal article" date="2019" name="Int. J. Syst. Evol. Microbiol.">
        <title>The Global Catalogue of Microorganisms (GCM) 10K type strain sequencing project: providing services to taxonomists for standard genome sequencing and annotation.</title>
        <authorList>
            <consortium name="The Broad Institute Genomics Platform"/>
            <consortium name="The Broad Institute Genome Sequencing Center for Infectious Disease"/>
            <person name="Wu L."/>
            <person name="Ma J."/>
        </authorList>
    </citation>
    <scope>NUCLEOTIDE SEQUENCE [LARGE SCALE GENOMIC DNA]</scope>
    <source>
        <strain evidence="4">CCM 2767</strain>
    </source>
</reference>
<organism evidence="3 4">
    <name type="scientific">Oxalicibacterium faecigallinarum</name>
    <dbReference type="NCBI Taxonomy" id="573741"/>
    <lineage>
        <taxon>Bacteria</taxon>
        <taxon>Pseudomonadati</taxon>
        <taxon>Pseudomonadota</taxon>
        <taxon>Betaproteobacteria</taxon>
        <taxon>Burkholderiales</taxon>
        <taxon>Oxalobacteraceae</taxon>
        <taxon>Oxalicibacterium</taxon>
    </lineage>
</organism>